<reference evidence="4" key="1">
    <citation type="submission" date="2024-07" db="EMBL/GenBank/DDBJ databases">
        <title>Two chromosome-level genome assemblies of Korean endemic species Abeliophyllum distichum and Forsythia ovata (Oleaceae).</title>
        <authorList>
            <person name="Jang H."/>
        </authorList>
    </citation>
    <scope>NUCLEOTIDE SEQUENCE [LARGE SCALE GENOMIC DNA]</scope>
</reference>
<dbReference type="Proteomes" id="UP001604336">
    <property type="component" value="Unassembled WGS sequence"/>
</dbReference>
<evidence type="ECO:0008006" key="5">
    <source>
        <dbReference type="Google" id="ProtNLM"/>
    </source>
</evidence>
<dbReference type="AlphaFoldDB" id="A0ABD1SFQ6"/>
<sequence length="248" mass="27174">MLPAHPLIVATSVHRYWTPSWEKVAEEATVLERLQLAEVNLVQGLVLAKDIFSAFASYDAEDSKSKKVAKDLKAMGLEKAQLESDKRALQFKLDLVVSKEADIKAKYEIELKAAKECLKQTLVAETALAIANSSLEAAAADNERSLAATKLELEKVKAEQVDVEAKTVEAYQDAIVDTPEYQDLAQSLMTVGGEQLVERIIEAHPKWDLTFLREAPAEANTSEAGSGDTCSGDEGPFLCRPLKRQRGS</sequence>
<comment type="caution">
    <text evidence="3">The sequence shown here is derived from an EMBL/GenBank/DDBJ whole genome shotgun (WGS) entry which is preliminary data.</text>
</comment>
<name>A0ABD1SFQ6_9LAMI</name>
<protein>
    <recommendedName>
        <fullName evidence="5">Flotillin-like</fullName>
    </recommendedName>
</protein>
<accession>A0ABD1SFQ6</accession>
<organism evidence="3 4">
    <name type="scientific">Abeliophyllum distichum</name>
    <dbReference type="NCBI Taxonomy" id="126358"/>
    <lineage>
        <taxon>Eukaryota</taxon>
        <taxon>Viridiplantae</taxon>
        <taxon>Streptophyta</taxon>
        <taxon>Embryophyta</taxon>
        <taxon>Tracheophyta</taxon>
        <taxon>Spermatophyta</taxon>
        <taxon>Magnoliopsida</taxon>
        <taxon>eudicotyledons</taxon>
        <taxon>Gunneridae</taxon>
        <taxon>Pentapetalae</taxon>
        <taxon>asterids</taxon>
        <taxon>lamiids</taxon>
        <taxon>Lamiales</taxon>
        <taxon>Oleaceae</taxon>
        <taxon>Forsythieae</taxon>
        <taxon>Abeliophyllum</taxon>
    </lineage>
</organism>
<proteinExistence type="predicted"/>
<gene>
    <name evidence="3" type="ORF">Adt_25129</name>
</gene>
<evidence type="ECO:0000313" key="4">
    <source>
        <dbReference type="Proteomes" id="UP001604336"/>
    </source>
</evidence>
<keyword evidence="1" id="KW-0175">Coiled coil</keyword>
<feature type="coiled-coil region" evidence="1">
    <location>
        <begin position="139"/>
        <end position="166"/>
    </location>
</feature>
<evidence type="ECO:0000256" key="1">
    <source>
        <dbReference type="SAM" id="Coils"/>
    </source>
</evidence>
<keyword evidence="4" id="KW-1185">Reference proteome</keyword>
<feature type="region of interest" description="Disordered" evidence="2">
    <location>
        <begin position="218"/>
        <end position="248"/>
    </location>
</feature>
<evidence type="ECO:0000313" key="3">
    <source>
        <dbReference type="EMBL" id="KAL2499579.1"/>
    </source>
</evidence>
<dbReference type="EMBL" id="JBFOLK010000007">
    <property type="protein sequence ID" value="KAL2499579.1"/>
    <property type="molecule type" value="Genomic_DNA"/>
</dbReference>
<evidence type="ECO:0000256" key="2">
    <source>
        <dbReference type="SAM" id="MobiDB-lite"/>
    </source>
</evidence>